<gene>
    <name evidence="1" type="ORF">A2161_15375</name>
</gene>
<dbReference type="Proteomes" id="UP000179266">
    <property type="component" value="Unassembled WGS sequence"/>
</dbReference>
<name>A0A1F7S3X9_9BACT</name>
<evidence type="ECO:0000313" key="1">
    <source>
        <dbReference type="EMBL" id="OGL48496.1"/>
    </source>
</evidence>
<accession>A0A1F7S3X9</accession>
<evidence type="ECO:0000313" key="2">
    <source>
        <dbReference type="Proteomes" id="UP000179266"/>
    </source>
</evidence>
<organism evidence="1 2">
    <name type="scientific">Candidatus Schekmanbacteria bacterium RBG_13_48_7</name>
    <dbReference type="NCBI Taxonomy" id="1817878"/>
    <lineage>
        <taxon>Bacteria</taxon>
        <taxon>Candidatus Schekmaniibacteriota</taxon>
    </lineage>
</organism>
<comment type="caution">
    <text evidence="1">The sequence shown here is derived from an EMBL/GenBank/DDBJ whole genome shotgun (WGS) entry which is preliminary data.</text>
</comment>
<dbReference type="EMBL" id="MGDD01000036">
    <property type="protein sequence ID" value="OGL48496.1"/>
    <property type="molecule type" value="Genomic_DNA"/>
</dbReference>
<dbReference type="AlphaFoldDB" id="A0A1F7S3X9"/>
<sequence>MIQACWNLNDPKTKKREVQGLLSALDELGLKHGTIVTWLDEDDLNDRIDIIPVWKWLLSDQKK</sequence>
<proteinExistence type="predicted"/>
<protein>
    <submittedName>
        <fullName evidence="1">Uncharacterized protein</fullName>
    </submittedName>
</protein>
<reference evidence="1 2" key="1">
    <citation type="journal article" date="2016" name="Nat. Commun.">
        <title>Thousands of microbial genomes shed light on interconnected biogeochemical processes in an aquifer system.</title>
        <authorList>
            <person name="Anantharaman K."/>
            <person name="Brown C.T."/>
            <person name="Hug L.A."/>
            <person name="Sharon I."/>
            <person name="Castelle C.J."/>
            <person name="Probst A.J."/>
            <person name="Thomas B.C."/>
            <person name="Singh A."/>
            <person name="Wilkins M.J."/>
            <person name="Karaoz U."/>
            <person name="Brodie E.L."/>
            <person name="Williams K.H."/>
            <person name="Hubbard S.S."/>
            <person name="Banfield J.F."/>
        </authorList>
    </citation>
    <scope>NUCLEOTIDE SEQUENCE [LARGE SCALE GENOMIC DNA]</scope>
</reference>